<evidence type="ECO:0000259" key="2">
    <source>
        <dbReference type="Pfam" id="PF05970"/>
    </source>
</evidence>
<dbReference type="PANTHER" id="PTHR10492">
    <property type="match status" value="1"/>
</dbReference>
<dbReference type="eggNOG" id="KOG0987">
    <property type="taxonomic scope" value="Eukaryota"/>
</dbReference>
<dbReference type="GO" id="GO:0016887">
    <property type="term" value="F:ATP hydrolysis activity"/>
    <property type="evidence" value="ECO:0007669"/>
    <property type="project" value="RHEA"/>
</dbReference>
<name>E9GMJ1_DAPPU</name>
<keyword evidence="1" id="KW-0233">DNA recombination</keyword>
<proteinExistence type="inferred from homology"/>
<dbReference type="HOGENOM" id="CLU_2075478_0_0_1"/>
<comment type="catalytic activity">
    <reaction evidence="1">
        <text>ATP + H2O = ADP + phosphate + H(+)</text>
        <dbReference type="Rhea" id="RHEA:13065"/>
        <dbReference type="ChEBI" id="CHEBI:15377"/>
        <dbReference type="ChEBI" id="CHEBI:15378"/>
        <dbReference type="ChEBI" id="CHEBI:30616"/>
        <dbReference type="ChEBI" id="CHEBI:43474"/>
        <dbReference type="ChEBI" id="CHEBI:456216"/>
        <dbReference type="EC" id="5.6.2.3"/>
    </reaction>
</comment>
<gene>
    <name evidence="3" type="ORF">DAPPUDRAFT_245089</name>
</gene>
<evidence type="ECO:0000256" key="1">
    <source>
        <dbReference type="RuleBase" id="RU363044"/>
    </source>
</evidence>
<dbReference type="Gene3D" id="3.40.50.300">
    <property type="entry name" value="P-loop containing nucleotide triphosphate hydrolases"/>
    <property type="match status" value="1"/>
</dbReference>
<dbReference type="SUPFAM" id="SSF52540">
    <property type="entry name" value="P-loop containing nucleoside triphosphate hydrolases"/>
    <property type="match status" value="1"/>
</dbReference>
<dbReference type="GO" id="GO:0006310">
    <property type="term" value="P:DNA recombination"/>
    <property type="evidence" value="ECO:0007669"/>
    <property type="project" value="UniProtKB-KW"/>
</dbReference>
<dbReference type="KEGG" id="dpx:DAPPUDRAFT_245089"/>
<comment type="cofactor">
    <cofactor evidence="1">
        <name>Mg(2+)</name>
        <dbReference type="ChEBI" id="CHEBI:18420"/>
    </cofactor>
</comment>
<dbReference type="Pfam" id="PF05970">
    <property type="entry name" value="PIF1"/>
    <property type="match status" value="1"/>
</dbReference>
<dbReference type="GO" id="GO:0000723">
    <property type="term" value="P:telomere maintenance"/>
    <property type="evidence" value="ECO:0007669"/>
    <property type="project" value="InterPro"/>
</dbReference>
<dbReference type="OMA" id="PLEIHYN"/>
<dbReference type="AlphaFoldDB" id="E9GMJ1"/>
<sequence length="125" mass="13498">MAAINDENSPQSRQFFLDGPGGTGKTFLYNTLINVLQGEGKKIIAVASTGIASTLLIDGATYHSQFKIYPPITETTRSKIEEHHFSAKLIRDAALIIEDEATVMTNHPGSTPLSIGYTSPIFSAE</sequence>
<dbReference type="InParanoid" id="E9GMJ1"/>
<keyword evidence="1" id="KW-0067">ATP-binding</keyword>
<protein>
    <recommendedName>
        <fullName evidence="1">ATP-dependent DNA helicase</fullName>
        <ecNumber evidence="1">5.6.2.3</ecNumber>
    </recommendedName>
</protein>
<organism evidence="3 4">
    <name type="scientific">Daphnia pulex</name>
    <name type="common">Water flea</name>
    <dbReference type="NCBI Taxonomy" id="6669"/>
    <lineage>
        <taxon>Eukaryota</taxon>
        <taxon>Metazoa</taxon>
        <taxon>Ecdysozoa</taxon>
        <taxon>Arthropoda</taxon>
        <taxon>Crustacea</taxon>
        <taxon>Branchiopoda</taxon>
        <taxon>Diplostraca</taxon>
        <taxon>Cladocera</taxon>
        <taxon>Anomopoda</taxon>
        <taxon>Daphniidae</taxon>
        <taxon>Daphnia</taxon>
    </lineage>
</organism>
<evidence type="ECO:0000313" key="3">
    <source>
        <dbReference type="EMBL" id="EFX79379.1"/>
    </source>
</evidence>
<keyword evidence="1" id="KW-0227">DNA damage</keyword>
<dbReference type="PhylomeDB" id="E9GMJ1"/>
<evidence type="ECO:0000313" key="4">
    <source>
        <dbReference type="Proteomes" id="UP000000305"/>
    </source>
</evidence>
<dbReference type="PANTHER" id="PTHR10492:SF57">
    <property type="entry name" value="ATP-DEPENDENT DNA HELICASE"/>
    <property type="match status" value="1"/>
</dbReference>
<dbReference type="OrthoDB" id="6365921at2759"/>
<keyword evidence="1" id="KW-0347">Helicase</keyword>
<dbReference type="STRING" id="6669.E9GMJ1"/>
<keyword evidence="1" id="KW-0547">Nucleotide-binding</keyword>
<feature type="domain" description="DNA helicase Pif1-like DEAD-box helicase" evidence="2">
    <location>
        <begin position="4"/>
        <end position="106"/>
    </location>
</feature>
<dbReference type="EC" id="5.6.2.3" evidence="1"/>
<keyword evidence="1" id="KW-0234">DNA repair</keyword>
<dbReference type="GO" id="GO:0043139">
    <property type="term" value="F:5'-3' DNA helicase activity"/>
    <property type="evidence" value="ECO:0007669"/>
    <property type="project" value="UniProtKB-EC"/>
</dbReference>
<dbReference type="InterPro" id="IPR010285">
    <property type="entry name" value="DNA_helicase_pif1-like_DEAD"/>
</dbReference>
<dbReference type="EMBL" id="GL732552">
    <property type="protein sequence ID" value="EFX79379.1"/>
    <property type="molecule type" value="Genomic_DNA"/>
</dbReference>
<dbReference type="Proteomes" id="UP000000305">
    <property type="component" value="Unassembled WGS sequence"/>
</dbReference>
<dbReference type="GO" id="GO:0005524">
    <property type="term" value="F:ATP binding"/>
    <property type="evidence" value="ECO:0007669"/>
    <property type="project" value="UniProtKB-KW"/>
</dbReference>
<reference evidence="3 4" key="1">
    <citation type="journal article" date="2011" name="Science">
        <title>The ecoresponsive genome of Daphnia pulex.</title>
        <authorList>
            <person name="Colbourne J.K."/>
            <person name="Pfrender M.E."/>
            <person name="Gilbert D."/>
            <person name="Thomas W.K."/>
            <person name="Tucker A."/>
            <person name="Oakley T.H."/>
            <person name="Tokishita S."/>
            <person name="Aerts A."/>
            <person name="Arnold G.J."/>
            <person name="Basu M.K."/>
            <person name="Bauer D.J."/>
            <person name="Caceres C.E."/>
            <person name="Carmel L."/>
            <person name="Casola C."/>
            <person name="Choi J.H."/>
            <person name="Detter J.C."/>
            <person name="Dong Q."/>
            <person name="Dusheyko S."/>
            <person name="Eads B.D."/>
            <person name="Frohlich T."/>
            <person name="Geiler-Samerotte K.A."/>
            <person name="Gerlach D."/>
            <person name="Hatcher P."/>
            <person name="Jogdeo S."/>
            <person name="Krijgsveld J."/>
            <person name="Kriventseva E.V."/>
            <person name="Kultz D."/>
            <person name="Laforsch C."/>
            <person name="Lindquist E."/>
            <person name="Lopez J."/>
            <person name="Manak J.R."/>
            <person name="Muller J."/>
            <person name="Pangilinan J."/>
            <person name="Patwardhan R.P."/>
            <person name="Pitluck S."/>
            <person name="Pritham E.J."/>
            <person name="Rechtsteiner A."/>
            <person name="Rho M."/>
            <person name="Rogozin I.B."/>
            <person name="Sakarya O."/>
            <person name="Salamov A."/>
            <person name="Schaack S."/>
            <person name="Shapiro H."/>
            <person name="Shiga Y."/>
            <person name="Skalitzky C."/>
            <person name="Smith Z."/>
            <person name="Souvorov A."/>
            <person name="Sung W."/>
            <person name="Tang Z."/>
            <person name="Tsuchiya D."/>
            <person name="Tu H."/>
            <person name="Vos H."/>
            <person name="Wang M."/>
            <person name="Wolf Y.I."/>
            <person name="Yamagata H."/>
            <person name="Yamada T."/>
            <person name="Ye Y."/>
            <person name="Shaw J.R."/>
            <person name="Andrews J."/>
            <person name="Crease T.J."/>
            <person name="Tang H."/>
            <person name="Lucas S.M."/>
            <person name="Robertson H.M."/>
            <person name="Bork P."/>
            <person name="Koonin E.V."/>
            <person name="Zdobnov E.M."/>
            <person name="Grigoriev I.V."/>
            <person name="Lynch M."/>
            <person name="Boore J.L."/>
        </authorList>
    </citation>
    <scope>NUCLEOTIDE SEQUENCE [LARGE SCALE GENOMIC DNA]</scope>
</reference>
<keyword evidence="4" id="KW-1185">Reference proteome</keyword>
<accession>E9GMJ1</accession>
<dbReference type="InterPro" id="IPR027417">
    <property type="entry name" value="P-loop_NTPase"/>
</dbReference>
<comment type="similarity">
    <text evidence="1">Belongs to the helicase family.</text>
</comment>
<dbReference type="GO" id="GO:0006281">
    <property type="term" value="P:DNA repair"/>
    <property type="evidence" value="ECO:0007669"/>
    <property type="project" value="UniProtKB-KW"/>
</dbReference>
<keyword evidence="1" id="KW-0378">Hydrolase</keyword>